<sequence>MSPSDLLQFASDYPIGTVLRDYVDPDSGLRMLILRGPFSFCAYVGAHADHAMAGLDELEFDCHCGITFQEWGQAGTPWEENWFWWGWDYAHFMDAIPWEESLPEDATPEQRRLMALISEQLNAVDFLGQRPKQKTLGQVVEDTLDVMMELKEALVQSEKFASLAVFKQNKPA</sequence>
<reference evidence="1 2" key="1">
    <citation type="submission" date="2017-08" db="EMBL/GenBank/DDBJ databases">
        <title>Pusillimonas indicus sp. nov., a member of the family Alcaligenaceae isolated from surface seawater.</title>
        <authorList>
            <person name="Li J."/>
        </authorList>
    </citation>
    <scope>NUCLEOTIDE SEQUENCE [LARGE SCALE GENOMIC DNA]</scope>
    <source>
        <strain evidence="1 2">L52-1-41</strain>
    </source>
</reference>
<dbReference type="EMBL" id="NQYH01000005">
    <property type="protein sequence ID" value="RIY41113.1"/>
    <property type="molecule type" value="Genomic_DNA"/>
</dbReference>
<accession>A0A3A1YSA0</accession>
<protein>
    <submittedName>
        <fullName evidence="1">Uncharacterized protein</fullName>
    </submittedName>
</protein>
<name>A0A3A1YSA0_9BURK</name>
<evidence type="ECO:0000313" key="2">
    <source>
        <dbReference type="Proteomes" id="UP000266206"/>
    </source>
</evidence>
<dbReference type="RefSeq" id="WP_119516114.1">
    <property type="nucleotide sequence ID" value="NZ_NQYH01000005.1"/>
</dbReference>
<dbReference type="Proteomes" id="UP000266206">
    <property type="component" value="Unassembled WGS sequence"/>
</dbReference>
<evidence type="ECO:0000313" key="1">
    <source>
        <dbReference type="EMBL" id="RIY41113.1"/>
    </source>
</evidence>
<gene>
    <name evidence="1" type="ORF">CJP73_08165</name>
</gene>
<dbReference type="AlphaFoldDB" id="A0A3A1YSA0"/>
<proteinExistence type="predicted"/>
<dbReference type="OrthoDB" id="9956461at2"/>
<organism evidence="1 2">
    <name type="scientific">Neopusillimonas maritima</name>
    <dbReference type="NCBI Taxonomy" id="2026239"/>
    <lineage>
        <taxon>Bacteria</taxon>
        <taxon>Pseudomonadati</taxon>
        <taxon>Pseudomonadota</taxon>
        <taxon>Betaproteobacteria</taxon>
        <taxon>Burkholderiales</taxon>
        <taxon>Alcaligenaceae</taxon>
        <taxon>Neopusillimonas</taxon>
    </lineage>
</organism>
<comment type="caution">
    <text evidence="1">The sequence shown here is derived from an EMBL/GenBank/DDBJ whole genome shotgun (WGS) entry which is preliminary data.</text>
</comment>